<evidence type="ECO:0000313" key="1">
    <source>
        <dbReference type="EMBL" id="KXT14534.1"/>
    </source>
</evidence>
<dbReference type="EMBL" id="LFZO01000079">
    <property type="protein sequence ID" value="KXT14534.1"/>
    <property type="molecule type" value="Genomic_DNA"/>
</dbReference>
<protein>
    <submittedName>
        <fullName evidence="1">Uncharacterized protein</fullName>
    </submittedName>
</protein>
<keyword evidence="2" id="KW-1185">Reference proteome</keyword>
<gene>
    <name evidence="1" type="ORF">AC579_9122</name>
</gene>
<dbReference type="OrthoDB" id="3647701at2759"/>
<comment type="caution">
    <text evidence="1">The sequence shown here is derived from an EMBL/GenBank/DDBJ whole genome shotgun (WGS) entry which is preliminary data.</text>
</comment>
<proteinExistence type="predicted"/>
<organism evidence="1 2">
    <name type="scientific">Pseudocercospora musae</name>
    <dbReference type="NCBI Taxonomy" id="113226"/>
    <lineage>
        <taxon>Eukaryota</taxon>
        <taxon>Fungi</taxon>
        <taxon>Dikarya</taxon>
        <taxon>Ascomycota</taxon>
        <taxon>Pezizomycotina</taxon>
        <taxon>Dothideomycetes</taxon>
        <taxon>Dothideomycetidae</taxon>
        <taxon>Mycosphaerellales</taxon>
        <taxon>Mycosphaerellaceae</taxon>
        <taxon>Pseudocercospora</taxon>
    </lineage>
</organism>
<name>A0A139IIQ7_9PEZI</name>
<sequence>MPKHLLHSTIICNSLPGYKLVLVTDTSVGSTPQAKHHALTVIEEALSRHIEATCITCQKKHKFNIELNPAGKSAPLQWSTQVDPSPVLDSLKSSPTRCLFQGLKLTTPTFQTNAIYSTSSDDDGHVHQLDYTGMIKAVLQHAHRNLGTLPSENPAPNWLYAPVDRQMEVHIGNDGLGFLDSTHEKVEQLTNLCSRQIDVLHMGRSHAKASTTSKFSSTIHFNQAPSALHPAEVLAWIDVCLSTVRRCADPEHDLDLSPKGQFASATFSASEMLRALATSAMTQRFYGCMVADHQTRCQQAIANAMLAMSSGSKIAELALGMANRRLQTTRSNAMLANIKVKLLEGAYGAFSDPYLRMALLSMNTDM</sequence>
<evidence type="ECO:0000313" key="2">
    <source>
        <dbReference type="Proteomes" id="UP000073492"/>
    </source>
</evidence>
<accession>A0A139IIQ7</accession>
<dbReference type="AlphaFoldDB" id="A0A139IIQ7"/>
<reference evidence="1 2" key="1">
    <citation type="submission" date="2015-07" db="EMBL/GenBank/DDBJ databases">
        <title>Comparative genomics of the Sigatoka disease complex on banana suggests a link between parallel evolutionary changes in Pseudocercospora fijiensis and Pseudocercospora eumusae and increased virulence on the banana host.</title>
        <authorList>
            <person name="Chang T.-C."/>
            <person name="Salvucci A."/>
            <person name="Crous P.W."/>
            <person name="Stergiopoulos I."/>
        </authorList>
    </citation>
    <scope>NUCLEOTIDE SEQUENCE [LARGE SCALE GENOMIC DNA]</scope>
    <source>
        <strain evidence="1 2">CBS 116634</strain>
    </source>
</reference>
<dbReference type="Proteomes" id="UP000073492">
    <property type="component" value="Unassembled WGS sequence"/>
</dbReference>